<dbReference type="PRINTS" id="PR00038">
    <property type="entry name" value="HTHLUXR"/>
</dbReference>
<name>A0A2I2M9M0_9FLAO</name>
<feature type="domain" description="HTH luxR-type" evidence="1">
    <location>
        <begin position="178"/>
        <end position="243"/>
    </location>
</feature>
<dbReference type="Gene3D" id="3.30.450.20">
    <property type="entry name" value="PAS domain"/>
    <property type="match status" value="1"/>
</dbReference>
<dbReference type="SUPFAM" id="SSF46894">
    <property type="entry name" value="C-terminal effector domain of the bipartite response regulators"/>
    <property type="match status" value="1"/>
</dbReference>
<dbReference type="AlphaFoldDB" id="A0A2I2M9M0"/>
<dbReference type="Proteomes" id="UP000490060">
    <property type="component" value="Unassembled WGS sequence"/>
</dbReference>
<dbReference type="RefSeq" id="WP_172505583.1">
    <property type="nucleotide sequence ID" value="NZ_JAFMUG010000005.1"/>
</dbReference>
<proteinExistence type="predicted"/>
<dbReference type="SMART" id="SM00421">
    <property type="entry name" value="HTH_LUXR"/>
    <property type="match status" value="1"/>
</dbReference>
<dbReference type="InterPro" id="IPR016032">
    <property type="entry name" value="Sig_transdc_resp-reg_C-effctor"/>
</dbReference>
<dbReference type="InterPro" id="IPR000792">
    <property type="entry name" value="Tscrpt_reg_LuxR_C"/>
</dbReference>
<evidence type="ECO:0000313" key="3">
    <source>
        <dbReference type="Proteomes" id="UP000490060"/>
    </source>
</evidence>
<dbReference type="GO" id="GO:0006355">
    <property type="term" value="P:regulation of DNA-templated transcription"/>
    <property type="evidence" value="ECO:0007669"/>
    <property type="project" value="InterPro"/>
</dbReference>
<dbReference type="GO" id="GO:0003677">
    <property type="term" value="F:DNA binding"/>
    <property type="evidence" value="ECO:0007669"/>
    <property type="project" value="InterPro"/>
</dbReference>
<dbReference type="EMBL" id="OENE01000025">
    <property type="protein sequence ID" value="SOU89255.1"/>
    <property type="molecule type" value="Genomic_DNA"/>
</dbReference>
<dbReference type="CDD" id="cd06170">
    <property type="entry name" value="LuxR_C_like"/>
    <property type="match status" value="1"/>
</dbReference>
<evidence type="ECO:0000313" key="2">
    <source>
        <dbReference type="EMBL" id="SOU89255.1"/>
    </source>
</evidence>
<dbReference type="Gene3D" id="1.10.10.10">
    <property type="entry name" value="Winged helix-like DNA-binding domain superfamily/Winged helix DNA-binding domain"/>
    <property type="match status" value="1"/>
</dbReference>
<sequence length="245" mass="28198">MSSNQHTIGQYTRENVSDIPLTKGDQAYLFYKKTIPKFIGEAISIYSFKEDRMLYAHGWEDLLGYKDEEITMLKIVSCTSPRHFNFSNELNDKALQFFKTKTTDLEKYSFTLEVEKIHANGSIVPLFSRVAILKATNGKIEEMITVSQVIKSLKHSNVMQYDVYGPEKSDFEEILNKELFQHLAISKKEKEALYMAAKGMTFKEIAAQLNVSQSAVEKRLIPLYKRFNVKSLPHLISFAHTNHIL</sequence>
<protein>
    <submittedName>
        <fullName evidence="2">Helix-turn-helix transcriptional regulator</fullName>
    </submittedName>
</protein>
<dbReference type="PROSITE" id="PS50043">
    <property type="entry name" value="HTH_LUXR_2"/>
    <property type="match status" value="1"/>
</dbReference>
<accession>A0A2I2M9M0</accession>
<dbReference type="Pfam" id="PF00196">
    <property type="entry name" value="GerE"/>
    <property type="match status" value="1"/>
</dbReference>
<evidence type="ECO:0000259" key="1">
    <source>
        <dbReference type="PROSITE" id="PS50043"/>
    </source>
</evidence>
<reference evidence="2 3" key="1">
    <citation type="submission" date="2017-11" db="EMBL/GenBank/DDBJ databases">
        <authorList>
            <person name="Duchaud E."/>
        </authorList>
    </citation>
    <scope>NUCLEOTIDE SEQUENCE [LARGE SCALE GENOMIC DNA]</scope>
    <source>
        <strain evidence="2 3">TNO010</strain>
    </source>
</reference>
<dbReference type="InterPro" id="IPR036388">
    <property type="entry name" value="WH-like_DNA-bd_sf"/>
</dbReference>
<gene>
    <name evidence="2" type="ORF">TNO010_310111</name>
</gene>
<organism evidence="2 3">
    <name type="scientific">Tenacibaculum finnmarkense genomovar ulcerans</name>
    <dbReference type="NCBI Taxonomy" id="2781388"/>
    <lineage>
        <taxon>Bacteria</taxon>
        <taxon>Pseudomonadati</taxon>
        <taxon>Bacteroidota</taxon>
        <taxon>Flavobacteriia</taxon>
        <taxon>Flavobacteriales</taxon>
        <taxon>Flavobacteriaceae</taxon>
        <taxon>Tenacibaculum</taxon>
        <taxon>Tenacibaculum finnmarkense</taxon>
    </lineage>
</organism>